<dbReference type="AlphaFoldDB" id="A0A5J4X3E3"/>
<comment type="caution">
    <text evidence="1">The sequence shown here is derived from an EMBL/GenBank/DDBJ whole genome shotgun (WGS) entry which is preliminary data.</text>
</comment>
<protein>
    <submittedName>
        <fullName evidence="1">Uncharacterized protein</fullName>
    </submittedName>
</protein>
<organism evidence="1 2">
    <name type="scientific">Streblomastix strix</name>
    <dbReference type="NCBI Taxonomy" id="222440"/>
    <lineage>
        <taxon>Eukaryota</taxon>
        <taxon>Metamonada</taxon>
        <taxon>Preaxostyla</taxon>
        <taxon>Oxymonadida</taxon>
        <taxon>Streblomastigidae</taxon>
        <taxon>Streblomastix</taxon>
    </lineage>
</organism>
<gene>
    <name evidence="1" type="ORF">EZS28_002630</name>
</gene>
<name>A0A5J4X3E3_9EUKA</name>
<sequence length="144" mass="16737">MNLQPKDILLIEFATLTFNKLDRRYITKNGKPAVKSRYYLKKTQAKAIYKHERLGTQNKMSHRFIYQRMNLISQASALEQQYGMSKSETICDFVRYGGYLGDNIKSSMHPVQVDTLMQISMPEHQFKNYPSNVTVQCMCTLNIA</sequence>
<proteinExistence type="predicted"/>
<evidence type="ECO:0000313" key="1">
    <source>
        <dbReference type="EMBL" id="KAA6401837.1"/>
    </source>
</evidence>
<accession>A0A5J4X3E3</accession>
<dbReference type="Proteomes" id="UP000324800">
    <property type="component" value="Unassembled WGS sequence"/>
</dbReference>
<evidence type="ECO:0000313" key="2">
    <source>
        <dbReference type="Proteomes" id="UP000324800"/>
    </source>
</evidence>
<dbReference type="EMBL" id="SNRW01000327">
    <property type="protein sequence ID" value="KAA6401837.1"/>
    <property type="molecule type" value="Genomic_DNA"/>
</dbReference>
<reference evidence="1 2" key="1">
    <citation type="submission" date="2019-03" db="EMBL/GenBank/DDBJ databases">
        <title>Single cell metagenomics reveals metabolic interactions within the superorganism composed of flagellate Streblomastix strix and complex community of Bacteroidetes bacteria on its surface.</title>
        <authorList>
            <person name="Treitli S.C."/>
            <person name="Kolisko M."/>
            <person name="Husnik F."/>
            <person name="Keeling P."/>
            <person name="Hampl V."/>
        </authorList>
    </citation>
    <scope>NUCLEOTIDE SEQUENCE [LARGE SCALE GENOMIC DNA]</scope>
    <source>
        <strain evidence="1">ST1C</strain>
    </source>
</reference>